<feature type="compositionally biased region" description="Low complexity" evidence="1">
    <location>
        <begin position="174"/>
        <end position="188"/>
    </location>
</feature>
<sequence>MEHTDIVPPTGASVDCTRFEAQCGGYLERDLDQAERAWMTAHQSGCAECAALVRELETIVAESQALPGISPSRDLWSGIEARLDTAVIPISAAATRTRIARTVSVRTFAIAATMLVAVTSGITWRIAVRSEAQTASPTASSIGVPSPVAAKPDSLNDLGLPGAAVELVAVSPSTTSSAPARASGSTTRLASRNAARDTRDDTDADVVYEREISALRRIVDDRVVELDTATVRELRRNLDIIDRAIGDSRKALARDPRSALLSTQLDRALETKLALLRRVALL</sequence>
<dbReference type="Gene3D" id="1.10.10.1320">
    <property type="entry name" value="Anti-sigma factor, zinc-finger domain"/>
    <property type="match status" value="1"/>
</dbReference>
<protein>
    <recommendedName>
        <fullName evidence="4">Zinc-finger domain-containing protein</fullName>
    </recommendedName>
</protein>
<feature type="region of interest" description="Disordered" evidence="1">
    <location>
        <begin position="174"/>
        <end position="201"/>
    </location>
</feature>
<gene>
    <name evidence="2" type="ORF">HKW67_00480</name>
</gene>
<evidence type="ECO:0000313" key="3">
    <source>
        <dbReference type="Proteomes" id="UP000500938"/>
    </source>
</evidence>
<reference evidence="2 3" key="1">
    <citation type="submission" date="2020-05" db="EMBL/GenBank/DDBJ databases">
        <title>Complete genome sequence of Gemmatimonas greenlandica TET16.</title>
        <authorList>
            <person name="Zeng Y."/>
        </authorList>
    </citation>
    <scope>NUCLEOTIDE SEQUENCE [LARGE SCALE GENOMIC DNA]</scope>
    <source>
        <strain evidence="2 3">TET16</strain>
    </source>
</reference>
<dbReference type="InterPro" id="IPR041916">
    <property type="entry name" value="Anti_sigma_zinc_sf"/>
</dbReference>
<dbReference type="Proteomes" id="UP000500938">
    <property type="component" value="Chromosome"/>
</dbReference>
<evidence type="ECO:0000313" key="2">
    <source>
        <dbReference type="EMBL" id="QJR34094.1"/>
    </source>
</evidence>
<proteinExistence type="predicted"/>
<keyword evidence="3" id="KW-1185">Reference proteome</keyword>
<name>A0A6M4IG72_9BACT</name>
<dbReference type="KEGG" id="ggr:HKW67_00480"/>
<dbReference type="RefSeq" id="WP_171223520.1">
    <property type="nucleotide sequence ID" value="NZ_CP053085.1"/>
</dbReference>
<accession>A0A6M4IG72</accession>
<evidence type="ECO:0008006" key="4">
    <source>
        <dbReference type="Google" id="ProtNLM"/>
    </source>
</evidence>
<organism evidence="2 3">
    <name type="scientific">Gemmatimonas groenlandica</name>
    <dbReference type="NCBI Taxonomy" id="2732249"/>
    <lineage>
        <taxon>Bacteria</taxon>
        <taxon>Pseudomonadati</taxon>
        <taxon>Gemmatimonadota</taxon>
        <taxon>Gemmatimonadia</taxon>
        <taxon>Gemmatimonadales</taxon>
        <taxon>Gemmatimonadaceae</taxon>
        <taxon>Gemmatimonas</taxon>
    </lineage>
</organism>
<dbReference type="EMBL" id="CP053085">
    <property type="protein sequence ID" value="QJR34094.1"/>
    <property type="molecule type" value="Genomic_DNA"/>
</dbReference>
<dbReference type="AlphaFoldDB" id="A0A6M4IG72"/>
<evidence type="ECO:0000256" key="1">
    <source>
        <dbReference type="SAM" id="MobiDB-lite"/>
    </source>
</evidence>